<evidence type="ECO:0000313" key="9">
    <source>
        <dbReference type="RefSeq" id="XP_013786898.2"/>
    </source>
</evidence>
<dbReference type="InterPro" id="IPR036938">
    <property type="entry name" value="PAP2/HPO_sf"/>
</dbReference>
<reference evidence="9" key="1">
    <citation type="submission" date="2025-08" db="UniProtKB">
        <authorList>
            <consortium name="RefSeq"/>
        </authorList>
    </citation>
    <scope>IDENTIFICATION</scope>
    <source>
        <tissue evidence="9">Muscle</tissue>
    </source>
</reference>
<feature type="transmembrane region" description="Helical" evidence="6">
    <location>
        <begin position="203"/>
        <end position="224"/>
    </location>
</feature>
<dbReference type="Proteomes" id="UP000694941">
    <property type="component" value="Unplaced"/>
</dbReference>
<dbReference type="InterPro" id="IPR000326">
    <property type="entry name" value="PAP2/HPO"/>
</dbReference>
<keyword evidence="4 6" id="KW-1133">Transmembrane helix</keyword>
<accession>A0ABM1BQV6</accession>
<keyword evidence="5 6" id="KW-0472">Membrane</keyword>
<dbReference type="PANTHER" id="PTHR10165">
    <property type="entry name" value="LIPID PHOSPHATE PHOSPHATASE"/>
    <property type="match status" value="1"/>
</dbReference>
<proteinExistence type="inferred from homology"/>
<feature type="transmembrane region" description="Helical" evidence="6">
    <location>
        <begin position="100"/>
        <end position="121"/>
    </location>
</feature>
<dbReference type="Pfam" id="PF01569">
    <property type="entry name" value="PAP2"/>
    <property type="match status" value="1"/>
</dbReference>
<feature type="transmembrane region" description="Helical" evidence="6">
    <location>
        <begin position="59"/>
        <end position="80"/>
    </location>
</feature>
<gene>
    <name evidence="9" type="primary">LOC106470867</name>
</gene>
<keyword evidence="8" id="KW-1185">Reference proteome</keyword>
<evidence type="ECO:0000313" key="8">
    <source>
        <dbReference type="Proteomes" id="UP000694941"/>
    </source>
</evidence>
<evidence type="ECO:0000256" key="1">
    <source>
        <dbReference type="ARBA" id="ARBA00004141"/>
    </source>
</evidence>
<keyword evidence="3 6" id="KW-0812">Transmembrane</keyword>
<comment type="similarity">
    <text evidence="2">Belongs to the PA-phosphatase related phosphoesterase family.</text>
</comment>
<evidence type="ECO:0000256" key="2">
    <source>
        <dbReference type="ARBA" id="ARBA00008816"/>
    </source>
</evidence>
<feature type="domain" description="Phosphatidic acid phosphatase type 2/haloperoxidase" evidence="7">
    <location>
        <begin position="104"/>
        <end position="249"/>
    </location>
</feature>
<evidence type="ECO:0000256" key="3">
    <source>
        <dbReference type="ARBA" id="ARBA00022692"/>
    </source>
</evidence>
<evidence type="ECO:0000259" key="7">
    <source>
        <dbReference type="SMART" id="SM00014"/>
    </source>
</evidence>
<feature type="transmembrane region" description="Helical" evidence="6">
    <location>
        <begin position="20"/>
        <end position="38"/>
    </location>
</feature>
<protein>
    <submittedName>
        <fullName evidence="9">Phospholipid phosphatase 2-like</fullName>
    </submittedName>
</protein>
<evidence type="ECO:0000256" key="5">
    <source>
        <dbReference type="ARBA" id="ARBA00023136"/>
    </source>
</evidence>
<organism evidence="8 9">
    <name type="scientific">Limulus polyphemus</name>
    <name type="common">Atlantic horseshoe crab</name>
    <dbReference type="NCBI Taxonomy" id="6850"/>
    <lineage>
        <taxon>Eukaryota</taxon>
        <taxon>Metazoa</taxon>
        <taxon>Ecdysozoa</taxon>
        <taxon>Arthropoda</taxon>
        <taxon>Chelicerata</taxon>
        <taxon>Merostomata</taxon>
        <taxon>Xiphosura</taxon>
        <taxon>Limulidae</taxon>
        <taxon>Limulus</taxon>
    </lineage>
</organism>
<dbReference type="RefSeq" id="XP_013786898.2">
    <property type="nucleotide sequence ID" value="XM_013931444.2"/>
</dbReference>
<evidence type="ECO:0000256" key="4">
    <source>
        <dbReference type="ARBA" id="ARBA00022989"/>
    </source>
</evidence>
<dbReference type="InterPro" id="IPR043216">
    <property type="entry name" value="PAP-like"/>
</dbReference>
<feature type="transmembrane region" description="Helical" evidence="6">
    <location>
        <begin position="230"/>
        <end position="253"/>
    </location>
</feature>
<name>A0ABM1BQV6_LIMPO</name>
<dbReference type="SUPFAM" id="SSF48317">
    <property type="entry name" value="Acid phosphatase/Vanadium-dependent haloperoxidase"/>
    <property type="match status" value="1"/>
</dbReference>
<dbReference type="Gene3D" id="1.20.144.10">
    <property type="entry name" value="Phosphatidic acid phosphatase type 2/haloperoxidase"/>
    <property type="match status" value="1"/>
</dbReference>
<evidence type="ECO:0000256" key="6">
    <source>
        <dbReference type="SAM" id="Phobius"/>
    </source>
</evidence>
<comment type="subcellular location">
    <subcellularLocation>
        <location evidence="1">Membrane</location>
        <topology evidence="1">Multi-pass membrane protein</topology>
    </subcellularLocation>
</comment>
<sequence>MAVRETYSNVSTVRRIVDNLMWMSALLFVCLAITGILRPKRIGFACNDISIQHPFVGDTISEGVLLCSLLFGSALTIFIVEAIHHYPISKNLNQQCYNHWLMVLGDFLLGFVYVFFVTELLKAVVGELRPHFLASCQPDWSKINCSEGFVIEYNCTRREQYRLENIDIYKSFPSGHSSLSLYSFVFISLYAQVRLQWTSKSHVLKLVLQLVFLSWALVCSLTRISDRRHFWWDVLVGCLIGIIGGILTVRCFLRNSLFCMVKVVAGDESASSTKKDN</sequence>
<dbReference type="PANTHER" id="PTHR10165:SF103">
    <property type="entry name" value="PHOSPHOLIPID PHOSPHATASE HOMOLOG 1.2 HOMOLOG"/>
    <property type="match status" value="1"/>
</dbReference>
<dbReference type="SMART" id="SM00014">
    <property type="entry name" value="acidPPc"/>
    <property type="match status" value="1"/>
</dbReference>
<dbReference type="GeneID" id="106470867"/>